<dbReference type="EMBL" id="MK072461">
    <property type="protein sequence ID" value="AYV85610.1"/>
    <property type="molecule type" value="Genomic_DNA"/>
</dbReference>
<proteinExistence type="predicted"/>
<organism evidence="1">
    <name type="scientific">Satyrvirus sp</name>
    <dbReference type="NCBI Taxonomy" id="2487771"/>
    <lineage>
        <taxon>Viruses</taxon>
        <taxon>Varidnaviria</taxon>
        <taxon>Bamfordvirae</taxon>
        <taxon>Nucleocytoviricota</taxon>
        <taxon>Megaviricetes</taxon>
        <taxon>Imitervirales</taxon>
        <taxon>Mimiviridae</taxon>
        <taxon>Megamimivirinae</taxon>
    </lineage>
</organism>
<sequence>MSETVKSLWNQLIDIGFNVRKNRLNGLEEWQPYKNKYSNYMVQDYSIGVPLRDNFINLCESFDYKYTDKDQTDTILKINDEIFDNKIETNHFLIQHFRIPRLEHYRLLLVKILQLAYNIGQLRAVFLNENAFSNELKNFYYSNHLDDIGTYFDSDIHYKLVTIKQVGSGHYYKYLKYKKKYFDLRTRINNFI</sequence>
<gene>
    <name evidence="1" type="ORF">Satyrvirus25_15</name>
</gene>
<name>A0A3G5AEJ6_9VIRU</name>
<protein>
    <submittedName>
        <fullName evidence="1">Uncharacterized protein</fullName>
    </submittedName>
</protein>
<evidence type="ECO:0000313" key="1">
    <source>
        <dbReference type="EMBL" id="AYV85610.1"/>
    </source>
</evidence>
<reference evidence="1" key="1">
    <citation type="submission" date="2018-10" db="EMBL/GenBank/DDBJ databases">
        <title>Hidden diversity of soil giant viruses.</title>
        <authorList>
            <person name="Schulz F."/>
            <person name="Alteio L."/>
            <person name="Goudeau D."/>
            <person name="Ryan E.M."/>
            <person name="Malmstrom R.R."/>
            <person name="Blanchard J."/>
            <person name="Woyke T."/>
        </authorList>
    </citation>
    <scope>NUCLEOTIDE SEQUENCE</scope>
    <source>
        <strain evidence="1">SAV1</strain>
    </source>
</reference>
<accession>A0A3G5AEJ6</accession>